<evidence type="ECO:0000313" key="3">
    <source>
        <dbReference type="Proteomes" id="UP000027586"/>
    </source>
</evidence>
<dbReference type="VEuPathDB" id="FungiDB:LCOR_11954.1"/>
<protein>
    <submittedName>
        <fullName evidence="2">Uncharacterized protein</fullName>
    </submittedName>
</protein>
<gene>
    <name evidence="2" type="ORF">LCOR_11954.1</name>
</gene>
<comment type="caution">
    <text evidence="2">The sequence shown here is derived from an EMBL/GenBank/DDBJ whole genome shotgun (WGS) entry which is preliminary data.</text>
</comment>
<dbReference type="AlphaFoldDB" id="A0A068SGP7"/>
<reference evidence="2" key="1">
    <citation type="submission" date="2013-08" db="EMBL/GenBank/DDBJ databases">
        <title>Gene expansion shapes genome architecture in the human pathogen Lichtheimia corymbifera: an evolutionary genomics analysis in the ancient terrestrial Mucorales (Mucoromycotina).</title>
        <authorList>
            <person name="Schwartze V.U."/>
            <person name="Winter S."/>
            <person name="Shelest E."/>
            <person name="Marcet-Houben M."/>
            <person name="Horn F."/>
            <person name="Wehner S."/>
            <person name="Hoffmann K."/>
            <person name="Riege K."/>
            <person name="Sammeth M."/>
            <person name="Nowrousian M."/>
            <person name="Valiante V."/>
            <person name="Linde J."/>
            <person name="Jacobsen I.D."/>
            <person name="Marz M."/>
            <person name="Brakhage A.A."/>
            <person name="Gabaldon T."/>
            <person name="Bocker S."/>
            <person name="Voigt K."/>
        </authorList>
    </citation>
    <scope>NUCLEOTIDE SEQUENCE [LARGE SCALE GENOMIC DNA]</scope>
    <source>
        <strain evidence="2">FSU 9682</strain>
    </source>
</reference>
<keyword evidence="3" id="KW-1185">Reference proteome</keyword>
<feature type="region of interest" description="Disordered" evidence="1">
    <location>
        <begin position="70"/>
        <end position="92"/>
    </location>
</feature>
<dbReference type="Proteomes" id="UP000027586">
    <property type="component" value="Unassembled WGS sequence"/>
</dbReference>
<organism evidence="2 3">
    <name type="scientific">Lichtheimia corymbifera JMRC:FSU:9682</name>
    <dbReference type="NCBI Taxonomy" id="1263082"/>
    <lineage>
        <taxon>Eukaryota</taxon>
        <taxon>Fungi</taxon>
        <taxon>Fungi incertae sedis</taxon>
        <taxon>Mucoromycota</taxon>
        <taxon>Mucoromycotina</taxon>
        <taxon>Mucoromycetes</taxon>
        <taxon>Mucorales</taxon>
        <taxon>Lichtheimiaceae</taxon>
        <taxon>Lichtheimia</taxon>
    </lineage>
</organism>
<accession>A0A068SGP7</accession>
<evidence type="ECO:0000256" key="1">
    <source>
        <dbReference type="SAM" id="MobiDB-lite"/>
    </source>
</evidence>
<sequence>MVKSIKRKAEDSLKKSASKALRRVAGPTTSQIREAKQSIRSLAAAVEMLQETDDMKDERELVKRMRMMAIDNADDTRSSESTSSKKHNDGVFRVNVGATADVERVQISDTEESDPWELCNYLHSIFRR</sequence>
<evidence type="ECO:0000313" key="2">
    <source>
        <dbReference type="EMBL" id="CDH61175.1"/>
    </source>
</evidence>
<name>A0A068SGP7_9FUNG</name>
<feature type="region of interest" description="Disordered" evidence="1">
    <location>
        <begin position="1"/>
        <end position="33"/>
    </location>
</feature>
<proteinExistence type="predicted"/>
<dbReference type="EMBL" id="CBTN010000148">
    <property type="protein sequence ID" value="CDH61175.1"/>
    <property type="molecule type" value="Genomic_DNA"/>
</dbReference>